<feature type="signal peptide" evidence="2">
    <location>
        <begin position="1"/>
        <end position="36"/>
    </location>
</feature>
<feature type="region of interest" description="Disordered" evidence="1">
    <location>
        <begin position="288"/>
        <end position="318"/>
    </location>
</feature>
<dbReference type="Proteomes" id="UP001631993">
    <property type="component" value="Unassembled WGS sequence"/>
</dbReference>
<evidence type="ECO:0000313" key="3">
    <source>
        <dbReference type="EMBL" id="MFM9652739.1"/>
    </source>
</evidence>
<accession>A0ABW9IYB1</accession>
<gene>
    <name evidence="3" type="ORF">ACKI1S_42395</name>
</gene>
<evidence type="ECO:0000256" key="2">
    <source>
        <dbReference type="SAM" id="SignalP"/>
    </source>
</evidence>
<keyword evidence="4" id="KW-1185">Reference proteome</keyword>
<evidence type="ECO:0008006" key="5">
    <source>
        <dbReference type="Google" id="ProtNLM"/>
    </source>
</evidence>
<dbReference type="EMBL" id="JBJVNE010000032">
    <property type="protein sequence ID" value="MFM9652739.1"/>
    <property type="molecule type" value="Genomic_DNA"/>
</dbReference>
<feature type="compositionally biased region" description="Low complexity" evidence="1">
    <location>
        <begin position="297"/>
        <end position="311"/>
    </location>
</feature>
<comment type="caution">
    <text evidence="3">The sequence shown here is derived from an EMBL/GenBank/DDBJ whole genome shotgun (WGS) entry which is preliminary data.</text>
</comment>
<dbReference type="RefSeq" id="WP_365268661.1">
    <property type="nucleotide sequence ID" value="NZ_JBJVMW010000047.1"/>
</dbReference>
<keyword evidence="2" id="KW-0732">Signal</keyword>
<sequence length="472" mass="49784">MTRLYTTTARRTRRVLVPVLAVSALLTLGTAGPAAADSDQLWTYSDPYELILPGAYEDGSAPERTVTLHVTHDNIANPVGAGRMNVDATELAALAEITWPANCTPDTAATAVCDVPPLTGTDRVTAAELKVSALPDTPDGAVGTLRYTAVAGDLTSYPGETRVTVGNGPDLALSQSPRQEGVTPGSLISAPATLTNNGNRTAEGVLLHLFASRGLAYTERPANCEYLDTEVGTQALCVLDEALAPGDSIALANPLKARRNALYERFDYSVEPYSAEALEAARAGRTYTPGTGAELETAPATAPRTATTTAPVPDLDPQDNARTVIIHATNTADLKLIGSRVEGAVGETVRADITVKNRGPAWVASLGAGEPVATVDVRIPAGTTVTARPDTCYALTADGEWVEEQLGAPRYRCHTPIYLNERATHTFPFDLRIDSAARSTAPVAIDNNQYEPPIRAYDPDLTNNASRIVVNG</sequence>
<feature type="chain" id="PRO_5046795858" description="DUF11 domain-containing protein" evidence="2">
    <location>
        <begin position="37"/>
        <end position="472"/>
    </location>
</feature>
<evidence type="ECO:0000313" key="4">
    <source>
        <dbReference type="Proteomes" id="UP001631993"/>
    </source>
</evidence>
<evidence type="ECO:0000256" key="1">
    <source>
        <dbReference type="SAM" id="MobiDB-lite"/>
    </source>
</evidence>
<reference evidence="3 4" key="1">
    <citation type="submission" date="2024-12" db="EMBL/GenBank/DDBJ databases">
        <title>Forecasting of Potato common scab and diversities of Pathogenic streptomyces spp. in china.</title>
        <authorList>
            <person name="Handique U."/>
            <person name="Wu J."/>
        </authorList>
    </citation>
    <scope>NUCLEOTIDE SEQUENCE [LARGE SCALE GENOMIC DNA]</scope>
    <source>
        <strain evidence="3 4">ZRIMU1585</strain>
    </source>
</reference>
<organism evidence="3 4">
    <name type="scientific">Streptomyces galilaeus</name>
    <dbReference type="NCBI Taxonomy" id="33899"/>
    <lineage>
        <taxon>Bacteria</taxon>
        <taxon>Bacillati</taxon>
        <taxon>Actinomycetota</taxon>
        <taxon>Actinomycetes</taxon>
        <taxon>Kitasatosporales</taxon>
        <taxon>Streptomycetaceae</taxon>
        <taxon>Streptomyces</taxon>
    </lineage>
</organism>
<protein>
    <recommendedName>
        <fullName evidence="5">DUF11 domain-containing protein</fullName>
    </recommendedName>
</protein>
<name>A0ABW9IYB1_STRGJ</name>
<proteinExistence type="predicted"/>